<dbReference type="Gene3D" id="3.30.930.10">
    <property type="entry name" value="Bira Bifunctional Protein, Domain 2"/>
    <property type="match status" value="1"/>
</dbReference>
<keyword evidence="4" id="KW-1185">Reference proteome</keyword>
<dbReference type="InterPro" id="IPR004143">
    <property type="entry name" value="BPL_LPL_catalytic"/>
</dbReference>
<dbReference type="SUPFAM" id="SSF55681">
    <property type="entry name" value="Class II aaRS and biotin synthetases"/>
    <property type="match status" value="1"/>
</dbReference>
<accession>A0A919N6M1</accession>
<proteinExistence type="predicted"/>
<gene>
    <name evidence="3" type="ORF">Asi03nite_29570</name>
</gene>
<evidence type="ECO:0000259" key="2">
    <source>
        <dbReference type="PROSITE" id="PS51733"/>
    </source>
</evidence>
<dbReference type="AlphaFoldDB" id="A0A919N6M1"/>
<evidence type="ECO:0000313" key="3">
    <source>
        <dbReference type="EMBL" id="GIF05419.1"/>
    </source>
</evidence>
<sequence>MILLAEPPESGPSSGDAPDGGHDPLAGAGGSAAGGPALDVALGPLLLRHGLGDAVDILRVHSPGPTAAFSRRDTLRPGYTRAAEVVRQAGFVPVVRPQGGSLAVYDQGSVVIDHVHRSGPAAPDPAARFAGFATMHAAMLARLGVDARIGPVPGEYCPGEYSINAAGAKLAGSAQRVTRDGWLFSTVLQVSGAARLRPVLTSAYAELGYPFDPATAGAIEDSVPAVTTAAVRAAVLAAYGVTGPAVRLPRAVLELLRS</sequence>
<feature type="domain" description="BPL/LPL catalytic" evidence="2">
    <location>
        <begin position="52"/>
        <end position="247"/>
    </location>
</feature>
<feature type="region of interest" description="Disordered" evidence="1">
    <location>
        <begin position="1"/>
        <end position="31"/>
    </location>
</feature>
<dbReference type="InterPro" id="IPR045864">
    <property type="entry name" value="aa-tRNA-synth_II/BPL/LPL"/>
</dbReference>
<reference evidence="3" key="1">
    <citation type="submission" date="2021-01" db="EMBL/GenBank/DDBJ databases">
        <title>Whole genome shotgun sequence of Actinoplanes siamensis NBRC 109076.</title>
        <authorList>
            <person name="Komaki H."/>
            <person name="Tamura T."/>
        </authorList>
    </citation>
    <scope>NUCLEOTIDE SEQUENCE</scope>
    <source>
        <strain evidence="3">NBRC 109076</strain>
    </source>
</reference>
<dbReference type="RefSeq" id="WP_203680150.1">
    <property type="nucleotide sequence ID" value="NZ_BOMW01000027.1"/>
</dbReference>
<dbReference type="Proteomes" id="UP000629619">
    <property type="component" value="Unassembled WGS sequence"/>
</dbReference>
<name>A0A919N6M1_9ACTN</name>
<dbReference type="PROSITE" id="PS51733">
    <property type="entry name" value="BPL_LPL_CATALYTIC"/>
    <property type="match status" value="1"/>
</dbReference>
<evidence type="ECO:0000313" key="4">
    <source>
        <dbReference type="Proteomes" id="UP000629619"/>
    </source>
</evidence>
<dbReference type="EMBL" id="BOMW01000027">
    <property type="protein sequence ID" value="GIF05419.1"/>
    <property type="molecule type" value="Genomic_DNA"/>
</dbReference>
<evidence type="ECO:0000256" key="1">
    <source>
        <dbReference type="SAM" id="MobiDB-lite"/>
    </source>
</evidence>
<feature type="compositionally biased region" description="Low complexity" evidence="1">
    <location>
        <begin position="1"/>
        <end position="17"/>
    </location>
</feature>
<dbReference type="Pfam" id="PF21948">
    <property type="entry name" value="LplA-B_cat"/>
    <property type="match status" value="1"/>
</dbReference>
<protein>
    <recommendedName>
        <fullName evidence="2">BPL/LPL catalytic domain-containing protein</fullName>
    </recommendedName>
</protein>
<organism evidence="3 4">
    <name type="scientific">Actinoplanes siamensis</name>
    <dbReference type="NCBI Taxonomy" id="1223317"/>
    <lineage>
        <taxon>Bacteria</taxon>
        <taxon>Bacillati</taxon>
        <taxon>Actinomycetota</taxon>
        <taxon>Actinomycetes</taxon>
        <taxon>Micromonosporales</taxon>
        <taxon>Micromonosporaceae</taxon>
        <taxon>Actinoplanes</taxon>
    </lineage>
</organism>
<comment type="caution">
    <text evidence="3">The sequence shown here is derived from an EMBL/GenBank/DDBJ whole genome shotgun (WGS) entry which is preliminary data.</text>
</comment>